<organism evidence="4 5">
    <name type="scientific">Niveispirillum lacus</name>
    <dbReference type="NCBI Taxonomy" id="1981099"/>
    <lineage>
        <taxon>Bacteria</taxon>
        <taxon>Pseudomonadati</taxon>
        <taxon>Pseudomonadota</taxon>
        <taxon>Alphaproteobacteria</taxon>
        <taxon>Rhodospirillales</taxon>
        <taxon>Azospirillaceae</taxon>
        <taxon>Niveispirillum</taxon>
    </lineage>
</organism>
<dbReference type="AlphaFoldDB" id="A0A255Z6K9"/>
<sequence length="509" mass="54632">MGWRYDGLNRVTGVDLGIDAVTRHSYDLLGRRTATTRGAASSAYGYDIAGQSKSLNHAWSGGPLAASYAYDDAGGLINEALDNAAFLWQPPATLAKTIAYDRASPINALTKVDGVTQTHDARGNRTGAAGRTWRYDTRNMLVGANAPGTAATYGYYPEGGRAWKQVNGVTTLYLELDGIEWGTYEPNGTLKERTIRASGAGGAVVAIHSPTAGLIRLLPNRQGSVIGWLRPDGKLGGANTYDAYGNSRQAGVAGPAFRYAGMRFDVETGLYHTPNRAYDPQDGRWMQLDPIGIKDGLNRYAHVKNSPVMGVDATGLADLNLLSPQDPLFLAGENSNAKGYYVIAGHGYEGGVADNRNLPNKVWIQEAVKLAQLMNENNYKKGTPVILLSCLSGREEFAKNLAIALQVSVISPQGYGVLPSSVDDNPNDNALPYKGGNKINFHSNSNEPATGSSEPILKFGSDGNINSNDPQIKNVTFDPKTGNVKFDHFKTGSRLPRKEKVCTREGGCQ</sequence>
<dbReference type="PANTHER" id="PTHR32305:SF15">
    <property type="entry name" value="PROTEIN RHSA-RELATED"/>
    <property type="match status" value="1"/>
</dbReference>
<accession>A0A255Z6K9</accession>
<dbReference type="Pfam" id="PF25023">
    <property type="entry name" value="TEN_YD-shell"/>
    <property type="match status" value="1"/>
</dbReference>
<feature type="compositionally biased region" description="Polar residues" evidence="2">
    <location>
        <begin position="444"/>
        <end position="453"/>
    </location>
</feature>
<dbReference type="EMBL" id="NOXU01000022">
    <property type="protein sequence ID" value="OYQ36554.1"/>
    <property type="molecule type" value="Genomic_DNA"/>
</dbReference>
<keyword evidence="5" id="KW-1185">Reference proteome</keyword>
<dbReference type="PANTHER" id="PTHR32305">
    <property type="match status" value="1"/>
</dbReference>
<reference evidence="4 5" key="1">
    <citation type="submission" date="2017-07" db="EMBL/GenBank/DDBJ databases">
        <title>Niveispirillum cyanobacteriorum sp. nov., isolated from cyanobacterial aggregates in a eutrophic lake.</title>
        <authorList>
            <person name="Cai H."/>
        </authorList>
    </citation>
    <scope>NUCLEOTIDE SEQUENCE [LARGE SCALE GENOMIC DNA]</scope>
    <source>
        <strain evidence="5">TH1-14</strain>
    </source>
</reference>
<dbReference type="Proteomes" id="UP000216998">
    <property type="component" value="Unassembled WGS sequence"/>
</dbReference>
<keyword evidence="1" id="KW-0677">Repeat</keyword>
<evidence type="ECO:0000256" key="1">
    <source>
        <dbReference type="ARBA" id="ARBA00022737"/>
    </source>
</evidence>
<dbReference type="InterPro" id="IPR022385">
    <property type="entry name" value="Rhs_assc_core"/>
</dbReference>
<name>A0A255Z6K9_9PROT</name>
<evidence type="ECO:0000313" key="4">
    <source>
        <dbReference type="EMBL" id="OYQ36554.1"/>
    </source>
</evidence>
<feature type="region of interest" description="Disordered" evidence="2">
    <location>
        <begin position="444"/>
        <end position="478"/>
    </location>
</feature>
<evidence type="ECO:0000313" key="5">
    <source>
        <dbReference type="Proteomes" id="UP000216998"/>
    </source>
</evidence>
<evidence type="ECO:0000259" key="3">
    <source>
        <dbReference type="Pfam" id="PF25023"/>
    </source>
</evidence>
<dbReference type="Gene3D" id="2.180.10.10">
    <property type="entry name" value="RHS repeat-associated core"/>
    <property type="match status" value="1"/>
</dbReference>
<feature type="domain" description="Teneurin-like YD-shell" evidence="3">
    <location>
        <begin position="5"/>
        <end position="289"/>
    </location>
</feature>
<protein>
    <recommendedName>
        <fullName evidence="3">Teneurin-like YD-shell domain-containing protein</fullName>
    </recommendedName>
</protein>
<dbReference type="InterPro" id="IPR050708">
    <property type="entry name" value="T6SS_VgrG/RHS"/>
</dbReference>
<gene>
    <name evidence="4" type="ORF">CHU95_04910</name>
</gene>
<comment type="caution">
    <text evidence="4">The sequence shown here is derived from an EMBL/GenBank/DDBJ whole genome shotgun (WGS) entry which is preliminary data.</text>
</comment>
<feature type="compositionally biased region" description="Polar residues" evidence="2">
    <location>
        <begin position="463"/>
        <end position="474"/>
    </location>
</feature>
<evidence type="ECO:0000256" key="2">
    <source>
        <dbReference type="SAM" id="MobiDB-lite"/>
    </source>
</evidence>
<dbReference type="InterPro" id="IPR056823">
    <property type="entry name" value="TEN-like_YD-shell"/>
</dbReference>
<proteinExistence type="predicted"/>
<dbReference type="NCBIfam" id="TIGR03696">
    <property type="entry name" value="Rhs_assc_core"/>
    <property type="match status" value="1"/>
</dbReference>